<feature type="compositionally biased region" description="Polar residues" evidence="1">
    <location>
        <begin position="681"/>
        <end position="690"/>
    </location>
</feature>
<evidence type="ECO:0000313" key="3">
    <source>
        <dbReference type="EMBL" id="AAM04323.1"/>
    </source>
</evidence>
<feature type="domain" description="S-layer family duplication" evidence="2">
    <location>
        <begin position="53"/>
        <end position="309"/>
    </location>
</feature>
<evidence type="ECO:0000313" key="4">
    <source>
        <dbReference type="Proteomes" id="UP000002487"/>
    </source>
</evidence>
<proteinExistence type="predicted"/>
<evidence type="ECO:0000259" key="2">
    <source>
        <dbReference type="Pfam" id="PF07752"/>
    </source>
</evidence>
<gene>
    <name evidence="3" type="ordered locus">MA_0884</name>
</gene>
<organism evidence="3 4">
    <name type="scientific">Methanosarcina acetivorans (strain ATCC 35395 / DSM 2834 / JCM 12185 / C2A)</name>
    <dbReference type="NCBI Taxonomy" id="188937"/>
    <lineage>
        <taxon>Archaea</taxon>
        <taxon>Methanobacteriati</taxon>
        <taxon>Methanobacteriota</taxon>
        <taxon>Stenosarchaea group</taxon>
        <taxon>Methanomicrobia</taxon>
        <taxon>Methanosarcinales</taxon>
        <taxon>Methanosarcinaceae</taxon>
        <taxon>Methanosarcina</taxon>
    </lineage>
</organism>
<dbReference type="STRING" id="188937.MA_0884"/>
<dbReference type="AlphaFoldDB" id="Q8TSB4"/>
<keyword evidence="4" id="KW-1185">Reference proteome</keyword>
<dbReference type="Gene3D" id="2.60.40.4190">
    <property type="match status" value="2"/>
</dbReference>
<feature type="domain" description="S-layer family duplication" evidence="2">
    <location>
        <begin position="347"/>
        <end position="617"/>
    </location>
</feature>
<dbReference type="InParanoid" id="Q8TSB4"/>
<accession>Q8TSB4</accession>
<dbReference type="NCBIfam" id="TIGR01567">
    <property type="entry name" value="S_layer_rel_Mac"/>
    <property type="match status" value="2"/>
</dbReference>
<sequence length="717" mass="80230">MLYRGLFMKRKFHLLSVTMILTAALVSIVSVSSAAWFANEARGPIINSSNNCGYLCWSSSNWGPLYCEINNEASYTESLYYENIEDGSNPPLGGTNCIIDEGELVYSTAPYSKAYKASSKGGSTEVDSYCLMPWMCKKYVAVDGDARKITPIVIEQGSSAETILKVGESWDLGKNYSLMCNQVDTDGGKVWLSLYKNGVELESDILDSESADSRTFVAKDSFADMDDAVYFVTYADTVFSSATDNFVRLKYTWLIDKDDVTIIKVDDKFGEMECTEASENLIKLSNANRMELKIDGDTFFTDDMYIKTSALMPRSGAISKVRYYLYASKIYTTPDETYELRGNTYNTSSGTSLLWNNSLWSAFYFDIKDPETSLKYSENLYYQNIEGSEHPAINNTSPGSNVIDEGELVYSTTSYDKTYRVKLDHYFEVQMVDNYPVVYWLGNLYVAIGGDARKITPVVFEQYYEQEKVLKVGESWDLGKNYSLICNQFDEDGGKIWLSLYKGEVELGSEVLNVSTNDVDDRIFVETADFADKKDVIYFVTYVDKAFKSESDTFVKLMATLLLDKDTVLTIETEDKFGEMKCIEASENSIKLANEDSITLELDGDTYFTDDMYFTTSKAHEDGGFSIYPAKEVTVSSGYGNYGDSETNEEVLMQDSADSPKTVEVDLAPQHSDTDQETVENESAGQTSDAVKSPGFGVLSLISGIFAVLLLSRKSDF</sequence>
<dbReference type="Gene3D" id="2.60.98.40">
    <property type="match status" value="2"/>
</dbReference>
<name>Q8TSB4_METAC</name>
<dbReference type="Pfam" id="PF07752">
    <property type="entry name" value="S-layer"/>
    <property type="match status" value="2"/>
</dbReference>
<dbReference type="EMBL" id="AE010299">
    <property type="protein sequence ID" value="AAM04323.1"/>
    <property type="molecule type" value="Genomic_DNA"/>
</dbReference>
<protein>
    <recommendedName>
        <fullName evidence="2">S-layer family duplication domain-containing protein</fullName>
    </recommendedName>
</protein>
<feature type="region of interest" description="Disordered" evidence="1">
    <location>
        <begin position="670"/>
        <end position="690"/>
    </location>
</feature>
<evidence type="ECO:0000256" key="1">
    <source>
        <dbReference type="SAM" id="MobiDB-lite"/>
    </source>
</evidence>
<dbReference type="KEGG" id="mac:MA_0884"/>
<dbReference type="InterPro" id="IPR006457">
    <property type="entry name" value="S_layer-rel_Mac"/>
</dbReference>
<dbReference type="PhylomeDB" id="Q8TSB4"/>
<reference evidence="3 4" key="1">
    <citation type="journal article" date="2002" name="Genome Res.">
        <title>The genome of Methanosarcina acetivorans reveals extensive metabolic and physiological diversity.</title>
        <authorList>
            <person name="Galagan J.E."/>
            <person name="Nusbaum C."/>
            <person name="Roy A."/>
            <person name="Endrizzi M.G."/>
            <person name="Macdonald P."/>
            <person name="FitzHugh W."/>
            <person name="Calvo S."/>
            <person name="Engels R."/>
            <person name="Smirnov S."/>
            <person name="Atnoor D."/>
            <person name="Brown A."/>
            <person name="Allen N."/>
            <person name="Naylor J."/>
            <person name="Stange-Thomann N."/>
            <person name="DeArellano K."/>
            <person name="Johnson R."/>
            <person name="Linton L."/>
            <person name="McEwan P."/>
            <person name="McKernan K."/>
            <person name="Talamas J."/>
            <person name="Tirrell A."/>
            <person name="Ye W."/>
            <person name="Zimmer A."/>
            <person name="Barber R.D."/>
            <person name="Cann I."/>
            <person name="Graham D.E."/>
            <person name="Grahame D.A."/>
            <person name="Guss A."/>
            <person name="Hedderich R."/>
            <person name="Ingram-Smith C."/>
            <person name="Kuettner C.H."/>
            <person name="Krzycki J.A."/>
            <person name="Leigh J.A."/>
            <person name="Li W."/>
            <person name="Liu J."/>
            <person name="Mukhopadhyay B."/>
            <person name="Reeve J.N."/>
            <person name="Smith K."/>
            <person name="Springer T.A."/>
            <person name="Umayam L.A."/>
            <person name="White O."/>
            <person name="White R.H."/>
            <person name="de Macario E.C."/>
            <person name="Ferry J.G."/>
            <person name="Jarrell K.F."/>
            <person name="Jing H."/>
            <person name="Macario A.J.L."/>
            <person name="Paulsen I."/>
            <person name="Pritchett M."/>
            <person name="Sowers K.R."/>
            <person name="Swanson R.V."/>
            <person name="Zinder S.H."/>
            <person name="Lander E."/>
            <person name="Metcalf W.W."/>
            <person name="Birren B."/>
        </authorList>
    </citation>
    <scope>NUCLEOTIDE SEQUENCE [LARGE SCALE GENOMIC DNA]</scope>
    <source>
        <strain evidence="4">ATCC 35395 / DSM 2834 / JCM 12185 / C2A</strain>
    </source>
</reference>
<dbReference type="EnsemblBacteria" id="AAM04323">
    <property type="protein sequence ID" value="AAM04323"/>
    <property type="gene ID" value="MA_0884"/>
</dbReference>
<dbReference type="Proteomes" id="UP000002487">
    <property type="component" value="Chromosome"/>
</dbReference>
<dbReference type="HOGENOM" id="CLU_014690_0_0_2"/>